<keyword evidence="3" id="KW-0378">Hydrolase</keyword>
<dbReference type="Gene3D" id="3.40.600.10">
    <property type="entry name" value="DNA mismatch repair MutH/Restriction endonuclease, type II"/>
    <property type="match status" value="1"/>
</dbReference>
<keyword evidence="2 5" id="KW-0255">Endonuclease</keyword>
<dbReference type="InterPro" id="IPR037057">
    <property type="entry name" value="DNA_rep_MutH/T2_RE_sf"/>
</dbReference>
<evidence type="ECO:0000256" key="3">
    <source>
        <dbReference type="ARBA" id="ARBA00022801"/>
    </source>
</evidence>
<dbReference type="CDD" id="cd22338">
    <property type="entry name" value="NaeI-like"/>
    <property type="match status" value="1"/>
</dbReference>
<organism evidence="5 6">
    <name type="scientific">Sulfitobacter porphyrae</name>
    <dbReference type="NCBI Taxonomy" id="1246864"/>
    <lineage>
        <taxon>Bacteria</taxon>
        <taxon>Pseudomonadati</taxon>
        <taxon>Pseudomonadota</taxon>
        <taxon>Alphaproteobacteria</taxon>
        <taxon>Rhodobacterales</taxon>
        <taxon>Roseobacteraceae</taxon>
        <taxon>Sulfitobacter</taxon>
    </lineage>
</organism>
<sequence>MKKTIPESIVLAGHRDYDLLSAIADDITQRAGGAGALAAGFSAMLRQCVDDVIMTPKTGRRSYDELEKTEKTYIGTRVEIELRAMLSLPKGRLDTVILGHDVDIKNTMGSNWMIPTEAIGHPCILVAADELRARCYLGLIVARPEYLTLGQNKDSKKSVSAPGFANIFWMLLDHPYPPNFWRRVPADVIEGIFAGTSGNQRMANLFRAVQRAPITRDVVEAVAQQQDFMRRIRSDNGRGTRDHLAREGILLLSGQYDAPLIAALGLPACSGSEFVSYRPVSQGEADLAAAHGIVLVWPPDPDSASGYT</sequence>
<keyword evidence="6" id="KW-1185">Reference proteome</keyword>
<proteinExistence type="predicted"/>
<protein>
    <submittedName>
        <fullName evidence="5">NaeI family type II restriction endonuclease</fullName>
    </submittedName>
</protein>
<dbReference type="InterPro" id="IPR036388">
    <property type="entry name" value="WH-like_DNA-bd_sf"/>
</dbReference>
<accession>A0ABW2B3J2</accession>
<name>A0ABW2B3J2_9RHOB</name>
<evidence type="ECO:0000313" key="6">
    <source>
        <dbReference type="Proteomes" id="UP001596353"/>
    </source>
</evidence>
<dbReference type="EMBL" id="JBHSWG010000001">
    <property type="protein sequence ID" value="MFC6760176.1"/>
    <property type="molecule type" value="Genomic_DNA"/>
</dbReference>
<evidence type="ECO:0000313" key="5">
    <source>
        <dbReference type="EMBL" id="MFC6760176.1"/>
    </source>
</evidence>
<reference evidence="6" key="1">
    <citation type="journal article" date="2019" name="Int. J. Syst. Evol. Microbiol.">
        <title>The Global Catalogue of Microorganisms (GCM) 10K type strain sequencing project: providing services to taxonomists for standard genome sequencing and annotation.</title>
        <authorList>
            <consortium name="The Broad Institute Genomics Platform"/>
            <consortium name="The Broad Institute Genome Sequencing Center for Infectious Disease"/>
            <person name="Wu L."/>
            <person name="Ma J."/>
        </authorList>
    </citation>
    <scope>NUCLEOTIDE SEQUENCE [LARGE SCALE GENOMIC DNA]</scope>
    <source>
        <strain evidence="6">CCUG 66188</strain>
    </source>
</reference>
<dbReference type="Proteomes" id="UP001596353">
    <property type="component" value="Unassembled WGS sequence"/>
</dbReference>
<dbReference type="SUPFAM" id="SSF52980">
    <property type="entry name" value="Restriction endonuclease-like"/>
    <property type="match status" value="1"/>
</dbReference>
<evidence type="ECO:0000256" key="1">
    <source>
        <dbReference type="ARBA" id="ARBA00022722"/>
    </source>
</evidence>
<gene>
    <name evidence="5" type="ORF">ACFQFQ_12835</name>
</gene>
<dbReference type="GO" id="GO:0004519">
    <property type="term" value="F:endonuclease activity"/>
    <property type="evidence" value="ECO:0007669"/>
    <property type="project" value="UniProtKB-KW"/>
</dbReference>
<dbReference type="Gene3D" id="1.10.10.10">
    <property type="entry name" value="Winged helix-like DNA-binding domain superfamily/Winged helix DNA-binding domain"/>
    <property type="match status" value="1"/>
</dbReference>
<dbReference type="InterPro" id="IPR011335">
    <property type="entry name" value="Restrct_endonuc-II-like"/>
</dbReference>
<dbReference type="Pfam" id="PF09126">
    <property type="entry name" value="NaeI"/>
    <property type="match status" value="1"/>
</dbReference>
<dbReference type="InterPro" id="IPR015210">
    <property type="entry name" value="NaeI"/>
</dbReference>
<evidence type="ECO:0000259" key="4">
    <source>
        <dbReference type="Pfam" id="PF09126"/>
    </source>
</evidence>
<keyword evidence="1" id="KW-0540">Nuclease</keyword>
<evidence type="ECO:0000256" key="2">
    <source>
        <dbReference type="ARBA" id="ARBA00022759"/>
    </source>
</evidence>
<comment type="caution">
    <text evidence="5">The sequence shown here is derived from an EMBL/GenBank/DDBJ whole genome shotgun (WGS) entry which is preliminary data.</text>
</comment>
<feature type="domain" description="Type II restriction enzyme NaeI" evidence="4">
    <location>
        <begin position="41"/>
        <end position="282"/>
    </location>
</feature>